<protein>
    <submittedName>
        <fullName evidence="1">Uncharacterized protein</fullName>
    </submittedName>
</protein>
<dbReference type="InParanoid" id="G2YNX8"/>
<gene>
    <name evidence="1" type="ORF">BofuT4_uP123450.1</name>
</gene>
<evidence type="ECO:0000313" key="1">
    <source>
        <dbReference type="EMBL" id="CCD53326.1"/>
    </source>
</evidence>
<proteinExistence type="predicted"/>
<evidence type="ECO:0000313" key="2">
    <source>
        <dbReference type="Proteomes" id="UP000008177"/>
    </source>
</evidence>
<reference evidence="2" key="1">
    <citation type="journal article" date="2011" name="PLoS Genet.">
        <title>Genomic analysis of the necrotrophic fungal pathogens Sclerotinia sclerotiorum and Botrytis cinerea.</title>
        <authorList>
            <person name="Amselem J."/>
            <person name="Cuomo C.A."/>
            <person name="van Kan J.A."/>
            <person name="Viaud M."/>
            <person name="Benito E.P."/>
            <person name="Couloux A."/>
            <person name="Coutinho P.M."/>
            <person name="de Vries R.P."/>
            <person name="Dyer P.S."/>
            <person name="Fillinger S."/>
            <person name="Fournier E."/>
            <person name="Gout L."/>
            <person name="Hahn M."/>
            <person name="Kohn L."/>
            <person name="Lapalu N."/>
            <person name="Plummer K.M."/>
            <person name="Pradier J.M."/>
            <person name="Quevillon E."/>
            <person name="Sharon A."/>
            <person name="Simon A."/>
            <person name="ten Have A."/>
            <person name="Tudzynski B."/>
            <person name="Tudzynski P."/>
            <person name="Wincker P."/>
            <person name="Andrew M."/>
            <person name="Anthouard V."/>
            <person name="Beever R.E."/>
            <person name="Beffa R."/>
            <person name="Benoit I."/>
            <person name="Bouzid O."/>
            <person name="Brault B."/>
            <person name="Chen Z."/>
            <person name="Choquer M."/>
            <person name="Collemare J."/>
            <person name="Cotton P."/>
            <person name="Danchin E.G."/>
            <person name="Da Silva C."/>
            <person name="Gautier A."/>
            <person name="Giraud C."/>
            <person name="Giraud T."/>
            <person name="Gonzalez C."/>
            <person name="Grossetete S."/>
            <person name="Guldener U."/>
            <person name="Henrissat B."/>
            <person name="Howlett B.J."/>
            <person name="Kodira C."/>
            <person name="Kretschmer M."/>
            <person name="Lappartient A."/>
            <person name="Leroch M."/>
            <person name="Levis C."/>
            <person name="Mauceli E."/>
            <person name="Neuveglise C."/>
            <person name="Oeser B."/>
            <person name="Pearson M."/>
            <person name="Poulain J."/>
            <person name="Poussereau N."/>
            <person name="Quesneville H."/>
            <person name="Rascle C."/>
            <person name="Schumacher J."/>
            <person name="Segurens B."/>
            <person name="Sexton A."/>
            <person name="Silva E."/>
            <person name="Sirven C."/>
            <person name="Soanes D.M."/>
            <person name="Talbot N.J."/>
            <person name="Templeton M."/>
            <person name="Yandava C."/>
            <person name="Yarden O."/>
            <person name="Zeng Q."/>
            <person name="Rollins J.A."/>
            <person name="Lebrun M.H."/>
            <person name="Dickman M."/>
        </authorList>
    </citation>
    <scope>NUCLEOTIDE SEQUENCE [LARGE SCALE GENOMIC DNA]</scope>
    <source>
        <strain evidence="2">T4</strain>
    </source>
</reference>
<sequence length="60" mass="6561">MDPALNSDIIERVPGLFDSPIVNGAKNLQSQTSTCYTMAKSEATKLLLRFARGCQPNNPH</sequence>
<organism evidence="1 2">
    <name type="scientific">Botryotinia fuckeliana (strain T4)</name>
    <name type="common">Noble rot fungus</name>
    <name type="synonym">Botrytis cinerea</name>
    <dbReference type="NCBI Taxonomy" id="999810"/>
    <lineage>
        <taxon>Eukaryota</taxon>
        <taxon>Fungi</taxon>
        <taxon>Dikarya</taxon>
        <taxon>Ascomycota</taxon>
        <taxon>Pezizomycotina</taxon>
        <taxon>Leotiomycetes</taxon>
        <taxon>Helotiales</taxon>
        <taxon>Sclerotiniaceae</taxon>
        <taxon>Botrytis</taxon>
    </lineage>
</organism>
<name>G2YNX8_BOTF4</name>
<dbReference type="HOGENOM" id="CLU_2941479_0_0_1"/>
<dbReference type="AlphaFoldDB" id="G2YNX8"/>
<dbReference type="EMBL" id="FQ790346">
    <property type="protein sequence ID" value="CCD53326.1"/>
    <property type="molecule type" value="Genomic_DNA"/>
</dbReference>
<dbReference type="Proteomes" id="UP000008177">
    <property type="component" value="Unplaced contigs"/>
</dbReference>
<accession>G2YNX8</accession>